<name>A0A078FHF6_BRANA</name>
<sequence length="101" mass="11392">MEVKTSNSPSFGWKSIMAAQDLLAAGLRRRIGSGYNTRVWSEPWIPTIPPRPPKDNGSHRDHDLFVNHLIDQSSKTWKLDSLLSLFDPGDIPLITTQPQLQ</sequence>
<dbReference type="EMBL" id="LK032022">
    <property type="protein sequence ID" value="CDY12439.1"/>
    <property type="molecule type" value="Genomic_DNA"/>
</dbReference>
<dbReference type="PaxDb" id="3708-A0A078FHF6"/>
<dbReference type="Gramene" id="CDY12439">
    <property type="protein sequence ID" value="CDY12439"/>
    <property type="gene ID" value="GSBRNA2T00061709001"/>
</dbReference>
<organism evidence="1 2">
    <name type="scientific">Brassica napus</name>
    <name type="common">Rape</name>
    <dbReference type="NCBI Taxonomy" id="3708"/>
    <lineage>
        <taxon>Eukaryota</taxon>
        <taxon>Viridiplantae</taxon>
        <taxon>Streptophyta</taxon>
        <taxon>Embryophyta</taxon>
        <taxon>Tracheophyta</taxon>
        <taxon>Spermatophyta</taxon>
        <taxon>Magnoliopsida</taxon>
        <taxon>eudicotyledons</taxon>
        <taxon>Gunneridae</taxon>
        <taxon>Pentapetalae</taxon>
        <taxon>rosids</taxon>
        <taxon>malvids</taxon>
        <taxon>Brassicales</taxon>
        <taxon>Brassicaceae</taxon>
        <taxon>Brassiceae</taxon>
        <taxon>Brassica</taxon>
    </lineage>
</organism>
<evidence type="ECO:0000313" key="1">
    <source>
        <dbReference type="EMBL" id="CDY12439.1"/>
    </source>
</evidence>
<reference evidence="1 2" key="1">
    <citation type="journal article" date="2014" name="Science">
        <title>Plant genetics. Early allopolyploid evolution in the post-Neolithic Brassica napus oilseed genome.</title>
        <authorList>
            <person name="Chalhoub B."/>
            <person name="Denoeud F."/>
            <person name="Liu S."/>
            <person name="Parkin I.A."/>
            <person name="Tang H."/>
            <person name="Wang X."/>
            <person name="Chiquet J."/>
            <person name="Belcram H."/>
            <person name="Tong C."/>
            <person name="Samans B."/>
            <person name="Correa M."/>
            <person name="Da Silva C."/>
            <person name="Just J."/>
            <person name="Falentin C."/>
            <person name="Koh C.S."/>
            <person name="Le Clainche I."/>
            <person name="Bernard M."/>
            <person name="Bento P."/>
            <person name="Noel B."/>
            <person name="Labadie K."/>
            <person name="Alberti A."/>
            <person name="Charles M."/>
            <person name="Arnaud D."/>
            <person name="Guo H."/>
            <person name="Daviaud C."/>
            <person name="Alamery S."/>
            <person name="Jabbari K."/>
            <person name="Zhao M."/>
            <person name="Edger P.P."/>
            <person name="Chelaifa H."/>
            <person name="Tack D."/>
            <person name="Lassalle G."/>
            <person name="Mestiri I."/>
            <person name="Schnel N."/>
            <person name="Le Paslier M.C."/>
            <person name="Fan G."/>
            <person name="Renault V."/>
            <person name="Bayer P.E."/>
            <person name="Golicz A.A."/>
            <person name="Manoli S."/>
            <person name="Lee T.H."/>
            <person name="Thi V.H."/>
            <person name="Chalabi S."/>
            <person name="Hu Q."/>
            <person name="Fan C."/>
            <person name="Tollenaere R."/>
            <person name="Lu Y."/>
            <person name="Battail C."/>
            <person name="Shen J."/>
            <person name="Sidebottom C.H."/>
            <person name="Wang X."/>
            <person name="Canaguier A."/>
            <person name="Chauveau A."/>
            <person name="Berard A."/>
            <person name="Deniot G."/>
            <person name="Guan M."/>
            <person name="Liu Z."/>
            <person name="Sun F."/>
            <person name="Lim Y.P."/>
            <person name="Lyons E."/>
            <person name="Town C.D."/>
            <person name="Bancroft I."/>
            <person name="Wang X."/>
            <person name="Meng J."/>
            <person name="Ma J."/>
            <person name="Pires J.C."/>
            <person name="King G.J."/>
            <person name="Brunel D."/>
            <person name="Delourme R."/>
            <person name="Renard M."/>
            <person name="Aury J.M."/>
            <person name="Adams K.L."/>
            <person name="Batley J."/>
            <person name="Snowdon R.J."/>
            <person name="Tost J."/>
            <person name="Edwards D."/>
            <person name="Zhou Y."/>
            <person name="Hua W."/>
            <person name="Sharpe A.G."/>
            <person name="Paterson A.H."/>
            <person name="Guan C."/>
            <person name="Wincker P."/>
        </authorList>
    </citation>
    <scope>NUCLEOTIDE SEQUENCE [LARGE SCALE GENOMIC DNA]</scope>
    <source>
        <strain evidence="2">cv. Darmor-bzh</strain>
    </source>
</reference>
<proteinExistence type="predicted"/>
<accession>A0A078FHF6</accession>
<evidence type="ECO:0000313" key="2">
    <source>
        <dbReference type="Proteomes" id="UP000028999"/>
    </source>
</evidence>
<dbReference type="AlphaFoldDB" id="A0A078FHF6"/>
<gene>
    <name evidence="1" type="primary">BnaC08g09280D</name>
    <name evidence="1" type="ORF">GSBRNA2T00061709001</name>
</gene>
<protein>
    <submittedName>
        <fullName evidence="1">BnaC08g09280D protein</fullName>
    </submittedName>
</protein>
<dbReference type="Proteomes" id="UP000028999">
    <property type="component" value="Unassembled WGS sequence"/>
</dbReference>
<keyword evidence="2" id="KW-1185">Reference proteome</keyword>